<organism evidence="2">
    <name type="scientific">Trypanosoma congolense (strain IL3000)</name>
    <dbReference type="NCBI Taxonomy" id="1068625"/>
    <lineage>
        <taxon>Eukaryota</taxon>
        <taxon>Discoba</taxon>
        <taxon>Euglenozoa</taxon>
        <taxon>Kinetoplastea</taxon>
        <taxon>Metakinetoplastina</taxon>
        <taxon>Trypanosomatida</taxon>
        <taxon>Trypanosomatidae</taxon>
        <taxon>Trypanosoma</taxon>
        <taxon>Nannomonas</taxon>
    </lineage>
</organism>
<evidence type="ECO:0000256" key="1">
    <source>
        <dbReference type="SAM" id="MobiDB-lite"/>
    </source>
</evidence>
<proteinExistence type="predicted"/>
<name>G0UJI4_TRYCI</name>
<accession>G0UJI4</accession>
<gene>
    <name evidence="2" type="ORF">TCIL3000_2_1150</name>
</gene>
<evidence type="ECO:0000313" key="2">
    <source>
        <dbReference type="EMBL" id="CCC89537.1"/>
    </source>
</evidence>
<sequence>MAQGRIGEGGVLSALREAVSSGQASSIRDVDPQVVAAYDTTVLPELTRLCSSIGACQNNALMNAAWKLLLAVASLPDISAVIYGRILHFMFLQLREHVLSHDWSDAKQSRLSAVVASYLVSAVRANPFHAACNGEFVNSLLELHITTIFTVTTSDREESARRFYQDIEVRLLAIVEAMGSSLDHHESQVDNNWKQLLMDCLRDAPSEVTDALGDVVNTVSISAVAAMTAMLAACRSLVMSLGEPASLEWLLETLLLWLPDMSLVLLEGGGTTPLQGRVSQLSREVPHEVYHTDYRCESDTSELPKELDLDTQLLLLLRRATRRCVELSRRSKRNLSKSGEERGDSCCMLQRSRIFSLLLTALLVPNDSSVARVLLVWETVLCDLSDAERRALGAELLLLGEGQLRASSSSVDVGRARVSALRRFLNLVAVIVAEVCRLLRCPPEVLIGTEGSVPSEPAVSGKLTFCQIVSALYHQSCVYQWWSEGSACGDKTHAVGVSSSSLVTRAKPCVETLYEEVRSTLGGGSLSQKQHLVMFLTTIPGKFIDVIQQGGCSSNPGGVTVMDVFSLVTSAIETLHKSVDCSRGLRVCIRFVAAELVAVAGLMPCEKPDYLRSVRCLVEISFTPVEGRETLVEWNMTQSDIIGGFQCVSGILKYHAAVCLRLFAQRSVVPVAHLGLKDPISVELANLIREQQPKTAREPSGDVVCSCFSEELLAPQVSAWQSLLQQHQILAAGATPRFGRVGPTPTVATQNAPSHPSSQGVGGRFLDSLQQCEQTLRSILHWQESTGGVLQQQESEVLSRVEGLVISVTSISNASRPAGDRRVGRETRGKPSGSFPQVIDIT</sequence>
<dbReference type="VEuPathDB" id="TriTrypDB:TcIL3000_2_1150"/>
<dbReference type="EMBL" id="HE575315">
    <property type="protein sequence ID" value="CCC89537.1"/>
    <property type="molecule type" value="Genomic_DNA"/>
</dbReference>
<protein>
    <submittedName>
        <fullName evidence="2">Uncharacterized protein</fullName>
    </submittedName>
</protein>
<reference evidence="2" key="1">
    <citation type="journal article" date="2012" name="Proc. Natl. Acad. Sci. U.S.A.">
        <title>Antigenic diversity is generated by distinct evolutionary mechanisms in African trypanosome species.</title>
        <authorList>
            <person name="Jackson A.P."/>
            <person name="Berry A."/>
            <person name="Aslett M."/>
            <person name="Allison H.C."/>
            <person name="Burton P."/>
            <person name="Vavrova-Anderson J."/>
            <person name="Brown R."/>
            <person name="Browne H."/>
            <person name="Corton N."/>
            <person name="Hauser H."/>
            <person name="Gamble J."/>
            <person name="Gilderthorp R."/>
            <person name="Marcello L."/>
            <person name="McQuillan J."/>
            <person name="Otto T.D."/>
            <person name="Quail M.A."/>
            <person name="Sanders M.J."/>
            <person name="van Tonder A."/>
            <person name="Ginger M.L."/>
            <person name="Field M.C."/>
            <person name="Barry J.D."/>
            <person name="Hertz-Fowler C."/>
            <person name="Berriman M."/>
        </authorList>
    </citation>
    <scope>NUCLEOTIDE SEQUENCE</scope>
    <source>
        <strain evidence="2">IL3000</strain>
    </source>
</reference>
<feature type="region of interest" description="Disordered" evidence="1">
    <location>
        <begin position="815"/>
        <end position="842"/>
    </location>
</feature>
<dbReference type="AlphaFoldDB" id="G0UJI4"/>
<feature type="compositionally biased region" description="Basic and acidic residues" evidence="1">
    <location>
        <begin position="818"/>
        <end position="829"/>
    </location>
</feature>